<accession>A0A2Z6LPW3</accession>
<reference evidence="3" key="1">
    <citation type="journal article" date="2017" name="Front. Plant Sci.">
        <title>Climate Clever Clovers: New Paradigm to Reduce the Environmental Footprint of Ruminants by Breeding Low Methanogenic Forages Utilizing Haplotype Variation.</title>
        <authorList>
            <person name="Kaur P."/>
            <person name="Appels R."/>
            <person name="Bayer P.E."/>
            <person name="Keeble-Gagnere G."/>
            <person name="Wang J."/>
            <person name="Hirakawa H."/>
            <person name="Shirasawa K."/>
            <person name="Vercoe P."/>
            <person name="Stefanova K."/>
            <person name="Durmic Z."/>
            <person name="Nichols P."/>
            <person name="Revell C."/>
            <person name="Isobe S.N."/>
            <person name="Edwards D."/>
            <person name="Erskine W."/>
        </authorList>
    </citation>
    <scope>NUCLEOTIDE SEQUENCE [LARGE SCALE GENOMIC DNA]</scope>
    <source>
        <strain evidence="3">cv. Daliak</strain>
    </source>
</reference>
<evidence type="ECO:0000313" key="2">
    <source>
        <dbReference type="EMBL" id="GAU18536.1"/>
    </source>
</evidence>
<name>A0A2Z6LPW3_TRISU</name>
<protein>
    <recommendedName>
        <fullName evidence="4">Reverse transcriptase domain-containing protein</fullName>
    </recommendedName>
</protein>
<sequence length="913" mass="104944">MRFGIELDNIIIGRDKIYVKLSRFQKEAGGRRERGGRWEDRHNDEYGENRREGIQDNNVETVRIEEGKANRSTGQTYAKAVRGDKGPVHRNAQKKARVSYTASQETLQTLHKAYIGEVIHADSEDVQKLHSEKLSEAGFLKDPQKLNSEDHQKLKIHFPLKNTLFLNKFNNRRLLLVCLSTRIVIFSDYSEIPWKCKRTGIVTTIEESEDVNNISLEALISKLRGHEIIVKAKGKNKAKNVDVEDYILEESEHDYFDEFIKKFQRWTGLKELKSGNQGQMTAWEDLDNFAEREDEIKSTSAINKEKSSNSEARIMSEADLSSGEGSESEDDESDSNMEKLVKHLSEKANSFEDLYNKSLNKVENLEKGCAICYKPHDEHEIALQELCNKNIDKSKILSMLCKAGNNCKNGIGYSCEEPGSSNNSEVPQSCQFFIKFFNSHKLASLPEILDQDLNIDSTVKELNEVEGLIAADDLVSKLVDTGGLQKRFFHASHKIRRRRNQLVTIKKDDNWLQGVDCIKEAVKAHFENNFSEEWFDRPFLSEIDFTRLDNEDNEILLVPLREEEEEVREVVWNCDGNKSPGPDRFNFNFLKACWPTVKNDVMAYLTEFYHSATLPKAFTASSLALVPKKDHLQELTDYRPICLIGRALRRILKDPLSPFLFLIATEGLTGLINRAVTNGSYHEFKVSNNIQLQILEYADDTVLVGKGSWENVWTIKTILRGFELVSGMKMNFVKSKLYSINVNEHFLEATSEFLLCRTEAIPFKFLGLPVGANPRRYKESFGNLLSWEGVISSSKDSFWRRDILKVGSIEGEIWYPKNVSSVFGDGNMIGFWKEKWLGDMPLCKRFPTLFAKEVNPNVVVAKRLVGDRNNRRWSWQWCNVLTPTEEGELNYLQQLLFDVEMMLDMSDAWRWMP</sequence>
<evidence type="ECO:0008006" key="4">
    <source>
        <dbReference type="Google" id="ProtNLM"/>
    </source>
</evidence>
<dbReference type="PANTHER" id="PTHR46890:SF50">
    <property type="entry name" value="RNA-DIRECTED DNA POLYMERASE, EUKARYOTA, REVERSE TRANSCRIPTASE ZINC-BINDING DOMAIN PROTEIN-RELATED"/>
    <property type="match status" value="1"/>
</dbReference>
<dbReference type="OrthoDB" id="1743609at2759"/>
<dbReference type="AlphaFoldDB" id="A0A2Z6LPW3"/>
<feature type="region of interest" description="Disordered" evidence="1">
    <location>
        <begin position="296"/>
        <end position="337"/>
    </location>
</feature>
<evidence type="ECO:0000313" key="3">
    <source>
        <dbReference type="Proteomes" id="UP000242715"/>
    </source>
</evidence>
<evidence type="ECO:0000256" key="1">
    <source>
        <dbReference type="SAM" id="MobiDB-lite"/>
    </source>
</evidence>
<feature type="compositionally biased region" description="Basic and acidic residues" evidence="1">
    <location>
        <begin position="296"/>
        <end position="308"/>
    </location>
</feature>
<feature type="compositionally biased region" description="Acidic residues" evidence="1">
    <location>
        <begin position="326"/>
        <end position="335"/>
    </location>
</feature>
<dbReference type="EMBL" id="DF973187">
    <property type="protein sequence ID" value="GAU18536.1"/>
    <property type="molecule type" value="Genomic_DNA"/>
</dbReference>
<dbReference type="Proteomes" id="UP000242715">
    <property type="component" value="Unassembled WGS sequence"/>
</dbReference>
<feature type="region of interest" description="Disordered" evidence="1">
    <location>
        <begin position="29"/>
        <end position="53"/>
    </location>
</feature>
<dbReference type="InterPro" id="IPR052343">
    <property type="entry name" value="Retrotransposon-Effector_Assoc"/>
</dbReference>
<gene>
    <name evidence="2" type="ORF">TSUD_325250</name>
</gene>
<keyword evidence="3" id="KW-1185">Reference proteome</keyword>
<proteinExistence type="predicted"/>
<dbReference type="PANTHER" id="PTHR46890">
    <property type="entry name" value="NON-LTR RETROLELEMENT REVERSE TRANSCRIPTASE-LIKE PROTEIN-RELATED"/>
    <property type="match status" value="1"/>
</dbReference>
<organism evidence="2 3">
    <name type="scientific">Trifolium subterraneum</name>
    <name type="common">Subterranean clover</name>
    <dbReference type="NCBI Taxonomy" id="3900"/>
    <lineage>
        <taxon>Eukaryota</taxon>
        <taxon>Viridiplantae</taxon>
        <taxon>Streptophyta</taxon>
        <taxon>Embryophyta</taxon>
        <taxon>Tracheophyta</taxon>
        <taxon>Spermatophyta</taxon>
        <taxon>Magnoliopsida</taxon>
        <taxon>eudicotyledons</taxon>
        <taxon>Gunneridae</taxon>
        <taxon>Pentapetalae</taxon>
        <taxon>rosids</taxon>
        <taxon>fabids</taxon>
        <taxon>Fabales</taxon>
        <taxon>Fabaceae</taxon>
        <taxon>Papilionoideae</taxon>
        <taxon>50 kb inversion clade</taxon>
        <taxon>NPAAA clade</taxon>
        <taxon>Hologalegina</taxon>
        <taxon>IRL clade</taxon>
        <taxon>Trifolieae</taxon>
        <taxon>Trifolium</taxon>
    </lineage>
</organism>